<dbReference type="AlphaFoldDB" id="A0A3E4YKT1"/>
<dbReference type="Proteomes" id="UP000260758">
    <property type="component" value="Unassembled WGS sequence"/>
</dbReference>
<sequence>MSQYNLIFTLGNLNKKEIAEYVNSKNISEKKKVLLFDENTKRLHYREDSYSTLQARLLPKYKIITSILTDKKASAFPDDIVEKFKNKPVLVIAEITDKLEILTLLKKYVKCLTSNDIAEVLKTLRTKNIDNNPEFQLKLYQIMEYIPKLYELYKNDKDLAQVVEEISVGEGPYNVGNLTLELANWIVSEN</sequence>
<reference evidence="1 2" key="1">
    <citation type="submission" date="2018-08" db="EMBL/GenBank/DDBJ databases">
        <title>A genome reference for cultivated species of the human gut microbiota.</title>
        <authorList>
            <person name="Zou Y."/>
            <person name="Xue W."/>
            <person name="Luo G."/>
        </authorList>
    </citation>
    <scope>NUCLEOTIDE SEQUENCE [LARGE SCALE GENOMIC DNA]</scope>
    <source>
        <strain evidence="1 2">OM07-13</strain>
    </source>
</reference>
<evidence type="ECO:0000313" key="2">
    <source>
        <dbReference type="Proteomes" id="UP000260758"/>
    </source>
</evidence>
<name>A0A3E4YKT1_9FIRM</name>
<proteinExistence type="predicted"/>
<organism evidence="1 2">
    <name type="scientific">Agathobacter rectalis</name>
    <dbReference type="NCBI Taxonomy" id="39491"/>
    <lineage>
        <taxon>Bacteria</taxon>
        <taxon>Bacillati</taxon>
        <taxon>Bacillota</taxon>
        <taxon>Clostridia</taxon>
        <taxon>Lachnospirales</taxon>
        <taxon>Lachnospiraceae</taxon>
        <taxon>Agathobacter</taxon>
    </lineage>
</organism>
<dbReference type="EMBL" id="QSTP01000001">
    <property type="protein sequence ID" value="RGM75310.1"/>
    <property type="molecule type" value="Genomic_DNA"/>
</dbReference>
<accession>A0A3E4YKT1</accession>
<evidence type="ECO:0000313" key="1">
    <source>
        <dbReference type="EMBL" id="RGM75310.1"/>
    </source>
</evidence>
<protein>
    <submittedName>
        <fullName evidence="1">Uncharacterized protein</fullName>
    </submittedName>
</protein>
<dbReference type="RefSeq" id="WP_117718068.1">
    <property type="nucleotide sequence ID" value="NZ_QSTP01000001.1"/>
</dbReference>
<comment type="caution">
    <text evidence="1">The sequence shown here is derived from an EMBL/GenBank/DDBJ whole genome shotgun (WGS) entry which is preliminary data.</text>
</comment>
<gene>
    <name evidence="1" type="ORF">DXB99_01895</name>
</gene>